<feature type="active site" description="Charge relay system" evidence="5">
    <location>
        <position position="460"/>
    </location>
</feature>
<dbReference type="Proteomes" id="UP000284892">
    <property type="component" value="Unassembled WGS sequence"/>
</dbReference>
<dbReference type="InterPro" id="IPR017308">
    <property type="entry name" value="Pept_S8_subtilisin_bacteroid"/>
</dbReference>
<evidence type="ECO:0000256" key="1">
    <source>
        <dbReference type="ARBA" id="ARBA00011073"/>
    </source>
</evidence>
<evidence type="ECO:0000256" key="7">
    <source>
        <dbReference type="SAM" id="Coils"/>
    </source>
</evidence>
<dbReference type="Pfam" id="PF00082">
    <property type="entry name" value="Peptidase_S8"/>
    <property type="match status" value="1"/>
</dbReference>
<reference evidence="9 10" key="1">
    <citation type="submission" date="2018-09" db="EMBL/GenBank/DDBJ databases">
        <title>Genomic Encyclopedia of Archaeal and Bacterial Type Strains, Phase II (KMG-II): from individual species to whole genera.</title>
        <authorList>
            <person name="Goeker M."/>
        </authorList>
    </citation>
    <scope>NUCLEOTIDE SEQUENCE [LARGE SCALE GENOMIC DNA]</scope>
    <source>
        <strain evidence="9 10">DSM 26283</strain>
    </source>
</reference>
<dbReference type="SUPFAM" id="SSF52743">
    <property type="entry name" value="Subtilisin-like"/>
    <property type="match status" value="1"/>
</dbReference>
<keyword evidence="7" id="KW-0175">Coiled coil</keyword>
<feature type="coiled-coil region" evidence="7">
    <location>
        <begin position="157"/>
        <end position="191"/>
    </location>
</feature>
<dbReference type="PROSITE" id="PS00137">
    <property type="entry name" value="SUBTILASE_HIS"/>
    <property type="match status" value="1"/>
</dbReference>
<dbReference type="CDD" id="cd07483">
    <property type="entry name" value="Peptidases_S8_Subtilisin_Novo-like"/>
    <property type="match status" value="1"/>
</dbReference>
<dbReference type="EMBL" id="RAQJ01000001">
    <property type="protein sequence ID" value="RKE98779.1"/>
    <property type="molecule type" value="Genomic_DNA"/>
</dbReference>
<dbReference type="InterPro" id="IPR051048">
    <property type="entry name" value="Peptidase_S8/S53_subtilisin"/>
</dbReference>
<dbReference type="PROSITE" id="PS00138">
    <property type="entry name" value="SUBTILASE_SER"/>
    <property type="match status" value="1"/>
</dbReference>
<organism evidence="9 10">
    <name type="scientific">Ichthyenterobacterium magnum</name>
    <dbReference type="NCBI Taxonomy" id="1230530"/>
    <lineage>
        <taxon>Bacteria</taxon>
        <taxon>Pseudomonadati</taxon>
        <taxon>Bacteroidota</taxon>
        <taxon>Flavobacteriia</taxon>
        <taxon>Flavobacteriales</taxon>
        <taxon>Flavobacteriaceae</taxon>
        <taxon>Ichthyenterobacterium</taxon>
    </lineage>
</organism>
<dbReference type="OrthoDB" id="9798386at2"/>
<evidence type="ECO:0000313" key="10">
    <source>
        <dbReference type="Proteomes" id="UP000284892"/>
    </source>
</evidence>
<dbReference type="Gene3D" id="3.40.50.200">
    <property type="entry name" value="Peptidase S8/S53 domain"/>
    <property type="match status" value="2"/>
</dbReference>
<dbReference type="InterPro" id="IPR036852">
    <property type="entry name" value="Peptidase_S8/S53_dom_sf"/>
</dbReference>
<dbReference type="RefSeq" id="WP_120200352.1">
    <property type="nucleotide sequence ID" value="NZ_RAQJ01000001.1"/>
</dbReference>
<dbReference type="PROSITE" id="PS51892">
    <property type="entry name" value="SUBTILASE"/>
    <property type="match status" value="1"/>
</dbReference>
<dbReference type="InterPro" id="IPR015500">
    <property type="entry name" value="Peptidase_S8_subtilisin-rel"/>
</dbReference>
<dbReference type="PRINTS" id="PR00723">
    <property type="entry name" value="SUBTILISIN"/>
</dbReference>
<name>A0A420DX43_9FLAO</name>
<dbReference type="InterPro" id="IPR022398">
    <property type="entry name" value="Peptidase_S8_His-AS"/>
</dbReference>
<evidence type="ECO:0000256" key="5">
    <source>
        <dbReference type="PROSITE-ProRule" id="PRU01240"/>
    </source>
</evidence>
<feature type="domain" description="Peptidase S8/S53" evidence="8">
    <location>
        <begin position="81"/>
        <end position="492"/>
    </location>
</feature>
<evidence type="ECO:0000313" key="9">
    <source>
        <dbReference type="EMBL" id="RKE98779.1"/>
    </source>
</evidence>
<feature type="active site" description="Charge relay system" evidence="5">
    <location>
        <position position="290"/>
    </location>
</feature>
<comment type="similarity">
    <text evidence="1 5 6">Belongs to the peptidase S8 family.</text>
</comment>
<dbReference type="InterPro" id="IPR023827">
    <property type="entry name" value="Peptidase_S8_Asp-AS"/>
</dbReference>
<dbReference type="InterPro" id="IPR034080">
    <property type="entry name" value="Protease_P7-like_dom"/>
</dbReference>
<dbReference type="PROSITE" id="PS00136">
    <property type="entry name" value="SUBTILASE_ASP"/>
    <property type="match status" value="1"/>
</dbReference>
<evidence type="ECO:0000256" key="6">
    <source>
        <dbReference type="RuleBase" id="RU003355"/>
    </source>
</evidence>
<evidence type="ECO:0000256" key="4">
    <source>
        <dbReference type="ARBA" id="ARBA00022825"/>
    </source>
</evidence>
<proteinExistence type="inferred from homology"/>
<evidence type="ECO:0000259" key="8">
    <source>
        <dbReference type="Pfam" id="PF00082"/>
    </source>
</evidence>
<gene>
    <name evidence="9" type="ORF">BXY80_0873</name>
</gene>
<feature type="active site" description="Charge relay system" evidence="5">
    <location>
        <position position="90"/>
    </location>
</feature>
<accession>A0A420DX43</accession>
<dbReference type="AlphaFoldDB" id="A0A420DX43"/>
<keyword evidence="2 5" id="KW-0645">Protease</keyword>
<dbReference type="PANTHER" id="PTHR43399:SF4">
    <property type="entry name" value="CELL WALL-ASSOCIATED PROTEASE"/>
    <property type="match status" value="1"/>
</dbReference>
<evidence type="ECO:0000256" key="2">
    <source>
        <dbReference type="ARBA" id="ARBA00022670"/>
    </source>
</evidence>
<dbReference type="InterPro" id="IPR023828">
    <property type="entry name" value="Peptidase_S8_Ser-AS"/>
</dbReference>
<evidence type="ECO:0000256" key="3">
    <source>
        <dbReference type="ARBA" id="ARBA00022801"/>
    </source>
</evidence>
<dbReference type="InterPro" id="IPR000209">
    <property type="entry name" value="Peptidase_S8/S53_dom"/>
</dbReference>
<sequence length="538" mass="58920">MKHFTHKLLYIVLITSFLYNCGGASGLISTPIENIDTLPIKVSDLSENEEQNWIHLDFEKDTIPGISLDKTYNEIIKNKKGQTTIVAVIDSGIDTSHEDLDAVIWTNTKEIPNNNKDDDGNGYVDDIHGWNFLGNTTNEQLEYVRLLASGNTSHPRYAEAQAELASSIQRYTELKSRHENILKQIDDADKAVAQHLGKNTYTKEEVNAIKTEDNSLSESVQIIKLMLIDFRTIADVKDAINQNISLYSDRLNFHLNKNFKGKKTNDNKDDLTDVGYGNGNVNPSNPSRTHGTHVSGIIAAKRNNNRGIKGVANNVKIMCIKSTPNGDEYDKDVALGIRYAADNGAKVINMSFGKYYSPHSDWVRDAIAYAATKDVLIVTGSGNEGLNLDTTNNFPNDQINNGPEVSDNFLSVGALGPKYGANLVADYSNYGKTNVDIFSPGSKIYSSVPGNTYKFAQGTSMASPVVAGVAALIRSQYPSLKASQVKKIILDSGIPLKTKVVIPGDSGNIKAFNTLSKSGKMVNAYNALILAKQMVDRN</sequence>
<keyword evidence="10" id="KW-1185">Reference proteome</keyword>
<dbReference type="PANTHER" id="PTHR43399">
    <property type="entry name" value="SUBTILISIN-RELATED"/>
    <property type="match status" value="1"/>
</dbReference>
<dbReference type="PIRSF" id="PIRSF037892">
    <property type="entry name" value="Subtilisin_rel_SRU_0565"/>
    <property type="match status" value="1"/>
</dbReference>
<comment type="caution">
    <text evidence="9">The sequence shown here is derived from an EMBL/GenBank/DDBJ whole genome shotgun (WGS) entry which is preliminary data.</text>
</comment>
<keyword evidence="3 5" id="KW-0378">Hydrolase</keyword>
<dbReference type="GO" id="GO:0004252">
    <property type="term" value="F:serine-type endopeptidase activity"/>
    <property type="evidence" value="ECO:0007669"/>
    <property type="project" value="UniProtKB-UniRule"/>
</dbReference>
<keyword evidence="4 5" id="KW-0720">Serine protease</keyword>
<dbReference type="GO" id="GO:0006508">
    <property type="term" value="P:proteolysis"/>
    <property type="evidence" value="ECO:0007669"/>
    <property type="project" value="UniProtKB-KW"/>
</dbReference>
<protein>
    <submittedName>
        <fullName evidence="9">Subtilase family protein</fullName>
    </submittedName>
</protein>